<evidence type="ECO:0000313" key="2">
    <source>
        <dbReference type="EMBL" id="MFG6460757.1"/>
    </source>
</evidence>
<dbReference type="Proteomes" id="UP001606302">
    <property type="component" value="Unassembled WGS sequence"/>
</dbReference>
<organism evidence="2 3">
    <name type="scientific">Pelomonas lactea</name>
    <dbReference type="NCBI Taxonomy" id="3299030"/>
    <lineage>
        <taxon>Bacteria</taxon>
        <taxon>Pseudomonadati</taxon>
        <taxon>Pseudomonadota</taxon>
        <taxon>Betaproteobacteria</taxon>
        <taxon>Burkholderiales</taxon>
        <taxon>Sphaerotilaceae</taxon>
        <taxon>Roseateles</taxon>
    </lineage>
</organism>
<gene>
    <name evidence="2" type="ORF">ACG04Q_04170</name>
</gene>
<keyword evidence="3" id="KW-1185">Reference proteome</keyword>
<name>A0ABW7GFZ5_9BURK</name>
<dbReference type="RefSeq" id="WP_394509575.1">
    <property type="nucleotide sequence ID" value="NZ_JBIGHX010000001.1"/>
</dbReference>
<reference evidence="2 3" key="1">
    <citation type="submission" date="2024-08" db="EMBL/GenBank/DDBJ databases">
        <authorList>
            <person name="Lu H."/>
        </authorList>
    </citation>
    <scope>NUCLEOTIDE SEQUENCE [LARGE SCALE GENOMIC DNA]</scope>
    <source>
        <strain evidence="2 3">DXS20W</strain>
    </source>
</reference>
<comment type="caution">
    <text evidence="2">The sequence shown here is derived from an EMBL/GenBank/DDBJ whole genome shotgun (WGS) entry which is preliminary data.</text>
</comment>
<evidence type="ECO:0000313" key="3">
    <source>
        <dbReference type="Proteomes" id="UP001606302"/>
    </source>
</evidence>
<accession>A0ABW7GFZ5</accession>
<evidence type="ECO:0008006" key="4">
    <source>
        <dbReference type="Google" id="ProtNLM"/>
    </source>
</evidence>
<proteinExistence type="predicted"/>
<protein>
    <recommendedName>
        <fullName evidence="4">Flagellar hook-length control protein FliK</fullName>
    </recommendedName>
</protein>
<dbReference type="EMBL" id="JBIGHX010000001">
    <property type="protein sequence ID" value="MFG6460757.1"/>
    <property type="molecule type" value="Genomic_DNA"/>
</dbReference>
<sequence>MLSLFSSSLGALLRQAQPGAAFDETPPEAGTTEQDWRGAYLRTQAQEPQPEPPLLPVGPRGDAPRLPAPPPDVPAAAALPPTPTVQRVQALLAQTPAAPQRVWQVELPSAGAGWQLRVEQAQPQAPLLLDLRVPAVLQPQARRQLADLDKRLRDTGHDVLSSRLQPAVAGRLRRVDEVQP</sequence>
<feature type="region of interest" description="Disordered" evidence="1">
    <location>
        <begin position="17"/>
        <end position="81"/>
    </location>
</feature>
<evidence type="ECO:0000256" key="1">
    <source>
        <dbReference type="SAM" id="MobiDB-lite"/>
    </source>
</evidence>